<evidence type="ECO:0000256" key="2">
    <source>
        <dbReference type="SAM" id="MobiDB-lite"/>
    </source>
</evidence>
<dbReference type="EMBL" id="MNCJ02000320">
    <property type="protein sequence ID" value="KAF5805020.1"/>
    <property type="molecule type" value="Genomic_DNA"/>
</dbReference>
<dbReference type="AlphaFoldDB" id="A0A9K3IYD9"/>
<gene>
    <name evidence="3" type="ORF">HanXRQr2_Chr05g0204011</name>
</gene>
<comment type="caution">
    <text evidence="3">The sequence shown here is derived from an EMBL/GenBank/DDBJ whole genome shotgun (WGS) entry which is preliminary data.</text>
</comment>
<dbReference type="PANTHER" id="PTHR46183:SF12">
    <property type="entry name" value="PB1 DOMAIN, TETRATRICOPEPTIDE-LIKE HELICAL DOMAIN SUPERFAMILY"/>
    <property type="match status" value="1"/>
</dbReference>
<dbReference type="InterPro" id="IPR019734">
    <property type="entry name" value="TPR_rpt"/>
</dbReference>
<evidence type="ECO:0000313" key="4">
    <source>
        <dbReference type="Proteomes" id="UP000215914"/>
    </source>
</evidence>
<dbReference type="PANTHER" id="PTHR46183">
    <property type="entry name" value="PROTEIN CLMP1"/>
    <property type="match status" value="1"/>
</dbReference>
<evidence type="ECO:0000256" key="1">
    <source>
        <dbReference type="PROSITE-ProRule" id="PRU00339"/>
    </source>
</evidence>
<accession>A0A9K3IYD9</accession>
<dbReference type="InterPro" id="IPR044517">
    <property type="entry name" value="PHOX1-4"/>
</dbReference>
<name>A0A9K3IYD9_HELAN</name>
<dbReference type="SUPFAM" id="SSF48452">
    <property type="entry name" value="TPR-like"/>
    <property type="match status" value="1"/>
</dbReference>
<dbReference type="Gramene" id="mRNA:HanXRQr2_Chr05g0204011">
    <property type="protein sequence ID" value="CDS:HanXRQr2_Chr05g0204011.1"/>
    <property type="gene ID" value="HanXRQr2_Chr05g0204011"/>
</dbReference>
<proteinExistence type="predicted"/>
<feature type="compositionally biased region" description="Basic and acidic residues" evidence="2">
    <location>
        <begin position="89"/>
        <end position="104"/>
    </location>
</feature>
<dbReference type="PROSITE" id="PS50005">
    <property type="entry name" value="TPR"/>
    <property type="match status" value="1"/>
</dbReference>
<keyword evidence="1" id="KW-0802">TPR repeat</keyword>
<organism evidence="3 4">
    <name type="scientific">Helianthus annuus</name>
    <name type="common">Common sunflower</name>
    <dbReference type="NCBI Taxonomy" id="4232"/>
    <lineage>
        <taxon>Eukaryota</taxon>
        <taxon>Viridiplantae</taxon>
        <taxon>Streptophyta</taxon>
        <taxon>Embryophyta</taxon>
        <taxon>Tracheophyta</taxon>
        <taxon>Spermatophyta</taxon>
        <taxon>Magnoliopsida</taxon>
        <taxon>eudicotyledons</taxon>
        <taxon>Gunneridae</taxon>
        <taxon>Pentapetalae</taxon>
        <taxon>asterids</taxon>
        <taxon>campanulids</taxon>
        <taxon>Asterales</taxon>
        <taxon>Asteraceae</taxon>
        <taxon>Asteroideae</taxon>
        <taxon>Heliantheae alliance</taxon>
        <taxon>Heliantheae</taxon>
        <taxon>Helianthus</taxon>
    </lineage>
</organism>
<feature type="repeat" description="TPR" evidence="1">
    <location>
        <begin position="26"/>
        <end position="59"/>
    </location>
</feature>
<keyword evidence="4" id="KW-1185">Reference proteome</keyword>
<protein>
    <submittedName>
        <fullName evidence="3">Tetratricopeptide-like helical domain superfamily, acetyltransferase A, auxiliary subunit</fullName>
    </submittedName>
</protein>
<dbReference type="Gene3D" id="1.25.40.10">
    <property type="entry name" value="Tetratricopeptide repeat domain"/>
    <property type="match status" value="1"/>
</dbReference>
<feature type="region of interest" description="Disordered" evidence="2">
    <location>
        <begin position="73"/>
        <end position="116"/>
    </location>
</feature>
<evidence type="ECO:0000313" key="3">
    <source>
        <dbReference type="EMBL" id="KAF5805020.1"/>
    </source>
</evidence>
<reference evidence="3" key="2">
    <citation type="submission" date="2020-06" db="EMBL/GenBank/DDBJ databases">
        <title>Helianthus annuus Genome sequencing and assembly Release 2.</title>
        <authorList>
            <person name="Gouzy J."/>
            <person name="Langlade N."/>
            <person name="Munos S."/>
        </authorList>
    </citation>
    <scope>NUCLEOTIDE SEQUENCE</scope>
    <source>
        <tissue evidence="3">Leaves</tissue>
    </source>
</reference>
<dbReference type="Proteomes" id="UP000215914">
    <property type="component" value="Unassembled WGS sequence"/>
</dbReference>
<dbReference type="InterPro" id="IPR011990">
    <property type="entry name" value="TPR-like_helical_dom_sf"/>
</dbReference>
<sequence length="116" mass="13394">MRMGITEFPRAIHESNLALEVTPKYSKALLRRARCYEALNRVDLALKDVTVALDMEPKNVLAIESANRLKPLMGEELTNEKSNTQTFNEETREEHSEKRERVDEKEDFGESIEKIS</sequence>
<reference evidence="3" key="1">
    <citation type="journal article" date="2017" name="Nature">
        <title>The sunflower genome provides insights into oil metabolism, flowering and Asterid evolution.</title>
        <authorList>
            <person name="Badouin H."/>
            <person name="Gouzy J."/>
            <person name="Grassa C.J."/>
            <person name="Murat F."/>
            <person name="Staton S.E."/>
            <person name="Cottret L."/>
            <person name="Lelandais-Briere C."/>
            <person name="Owens G.L."/>
            <person name="Carrere S."/>
            <person name="Mayjonade B."/>
            <person name="Legrand L."/>
            <person name="Gill N."/>
            <person name="Kane N.C."/>
            <person name="Bowers J.E."/>
            <person name="Hubner S."/>
            <person name="Bellec A."/>
            <person name="Berard A."/>
            <person name="Berges H."/>
            <person name="Blanchet N."/>
            <person name="Boniface M.C."/>
            <person name="Brunel D."/>
            <person name="Catrice O."/>
            <person name="Chaidir N."/>
            <person name="Claudel C."/>
            <person name="Donnadieu C."/>
            <person name="Faraut T."/>
            <person name="Fievet G."/>
            <person name="Helmstetter N."/>
            <person name="King M."/>
            <person name="Knapp S.J."/>
            <person name="Lai Z."/>
            <person name="Le Paslier M.C."/>
            <person name="Lippi Y."/>
            <person name="Lorenzon L."/>
            <person name="Mandel J.R."/>
            <person name="Marage G."/>
            <person name="Marchand G."/>
            <person name="Marquand E."/>
            <person name="Bret-Mestries E."/>
            <person name="Morien E."/>
            <person name="Nambeesan S."/>
            <person name="Nguyen T."/>
            <person name="Pegot-Espagnet P."/>
            <person name="Pouilly N."/>
            <person name="Raftis F."/>
            <person name="Sallet E."/>
            <person name="Schiex T."/>
            <person name="Thomas J."/>
            <person name="Vandecasteele C."/>
            <person name="Vares D."/>
            <person name="Vear F."/>
            <person name="Vautrin S."/>
            <person name="Crespi M."/>
            <person name="Mangin B."/>
            <person name="Burke J.M."/>
            <person name="Salse J."/>
            <person name="Munos S."/>
            <person name="Vincourt P."/>
            <person name="Rieseberg L.H."/>
            <person name="Langlade N.B."/>
        </authorList>
    </citation>
    <scope>NUCLEOTIDE SEQUENCE</scope>
    <source>
        <tissue evidence="3">Leaves</tissue>
    </source>
</reference>